<keyword evidence="3" id="KW-1185">Reference proteome</keyword>
<dbReference type="eggNOG" id="COG2913">
    <property type="taxonomic scope" value="Bacteria"/>
</dbReference>
<protein>
    <submittedName>
        <fullName evidence="2">Putative lipoprotein</fullName>
    </submittedName>
</protein>
<keyword evidence="1" id="KW-0812">Transmembrane</keyword>
<dbReference type="HOGENOM" id="CLU_160719_0_0_6"/>
<dbReference type="InterPro" id="IPR021534">
    <property type="entry name" value="DUF3192"/>
</dbReference>
<proteinExistence type="predicted"/>
<organism evidence="2 3">
    <name type="scientific">Glaciecola nitratireducens (strain JCM 12485 / KCTC 12276 / FR1064)</name>
    <dbReference type="NCBI Taxonomy" id="1085623"/>
    <lineage>
        <taxon>Bacteria</taxon>
        <taxon>Pseudomonadati</taxon>
        <taxon>Pseudomonadota</taxon>
        <taxon>Gammaproteobacteria</taxon>
        <taxon>Alteromonadales</taxon>
        <taxon>Alteromonadaceae</taxon>
        <taxon>Brumicola</taxon>
    </lineage>
</organism>
<sequence length="145" mass="16000">MKATRLETTETKSKAIKTNGAKTLLLTSFFASTMLLSGCVISIDDNYEDGYDVSSGVNWQKHEAKNRQFIADLSPGVSKKSVIDQLGAADFNEMVSSNGDAVQVLYYRTQRVDDDGITTKNECTPLVFVNDELKGWGELSLSKYL</sequence>
<dbReference type="Proteomes" id="UP000009282">
    <property type="component" value="Chromosome"/>
</dbReference>
<reference evidence="2 3" key="1">
    <citation type="journal article" date="2011" name="J. Bacteriol.">
        <title>Complete genome sequence of seawater bacterium Glaciecola nitratireducens FR1064T.</title>
        <authorList>
            <person name="Bian F."/>
            <person name="Qin Q.L."/>
            <person name="Xie B.B."/>
            <person name="Shu Y.L."/>
            <person name="Zhang X.Y."/>
            <person name="Yu Y."/>
            <person name="Chen B."/>
            <person name="Chen X.L."/>
            <person name="Zhou B.C."/>
            <person name="Zhang Y.Z."/>
        </authorList>
    </citation>
    <scope>NUCLEOTIDE SEQUENCE [LARGE SCALE GENOMIC DNA]</scope>
    <source>
        <strain evidence="3">JCM 12485 / KCTC 12276 / FR1064</strain>
    </source>
</reference>
<dbReference type="Pfam" id="PF11399">
    <property type="entry name" value="DUF3192"/>
    <property type="match status" value="1"/>
</dbReference>
<dbReference type="OrthoDB" id="6399368at2"/>
<feature type="transmembrane region" description="Helical" evidence="1">
    <location>
        <begin position="21"/>
        <end position="43"/>
    </location>
</feature>
<keyword evidence="1" id="KW-0472">Membrane</keyword>
<accession>G4QLZ6</accession>
<keyword evidence="1" id="KW-1133">Transmembrane helix</keyword>
<evidence type="ECO:0000313" key="2">
    <source>
        <dbReference type="EMBL" id="AEP30567.1"/>
    </source>
</evidence>
<name>G4QLZ6_GLANF</name>
<evidence type="ECO:0000256" key="1">
    <source>
        <dbReference type="SAM" id="Phobius"/>
    </source>
</evidence>
<evidence type="ECO:0000313" key="3">
    <source>
        <dbReference type="Proteomes" id="UP000009282"/>
    </source>
</evidence>
<dbReference type="KEGG" id="gni:GNIT_2470"/>
<dbReference type="AlphaFoldDB" id="G4QLZ6"/>
<dbReference type="EMBL" id="CP003060">
    <property type="protein sequence ID" value="AEP30567.1"/>
    <property type="molecule type" value="Genomic_DNA"/>
</dbReference>
<dbReference type="RefSeq" id="WP_014109440.1">
    <property type="nucleotide sequence ID" value="NC_016041.1"/>
</dbReference>
<dbReference type="STRING" id="1085623.GNIT_2470"/>
<keyword evidence="2" id="KW-0449">Lipoprotein</keyword>
<gene>
    <name evidence="2" type="ordered locus">GNIT_2470</name>
</gene>